<sequence length="569" mass="63530">MLDQLFLHLVQYADELKNHSKPSIECTLFKNLEKIKISHTNEPSLTAEYRTSSHIDFSPPSSKEGNYSSPKFQNEELDPVDCLRYSAEFHFPPSCPESVSSKPPLIPLALSHLTKQFQATDSYTGSSNHKGSEETDPFCSSDPAHSRVSSDRCAVDGASQVTSFNPFADPLFYLPFRPRQSSRQNPTRLSRIAEQPHPSRPGWSDEQAPEHSISGASFMPTESTSIIPDMDPDAVIPPTNVFVANFPSHWSKSDLWDLFDGIPVSSVHVLPEKRTPNEETVYGGTGFVNITRASDAHALLAMLDKKIWLIDGSALKFRLANSSPPTDPVSFHVPKKNRTVRRHQHKVIDRLRAEQTVGNKQLACCDRHQMVVYQNIPSLKTRKPTLSVVHGSRQRNSHFACNAAEADLATTVCQTQRPFLEFLKSHLNRRNYYNSQQIVTASLRSNPPIALAPALAPIPLRDITSKPLNQGNPVMQRLDMKPQAFPPPGPYFRGVEIPILPPRIPYAPSPTYHAWPSNAPPNAPTYNQVNAPCFSLQWVPTPPPTHPHPQFSSLNQGSNNYSMFLPRIP</sequence>
<dbReference type="Proteomes" id="UP000235388">
    <property type="component" value="Unassembled WGS sequence"/>
</dbReference>
<dbReference type="Gene3D" id="3.30.70.330">
    <property type="match status" value="1"/>
</dbReference>
<evidence type="ECO:0000256" key="2">
    <source>
        <dbReference type="SAM" id="MobiDB-lite"/>
    </source>
</evidence>
<dbReference type="InterPro" id="IPR000504">
    <property type="entry name" value="RRM_dom"/>
</dbReference>
<evidence type="ECO:0000313" key="4">
    <source>
        <dbReference type="EMBL" id="PLW33853.1"/>
    </source>
</evidence>
<dbReference type="EMBL" id="PGCJ01000290">
    <property type="protein sequence ID" value="PLW33853.1"/>
    <property type="molecule type" value="Genomic_DNA"/>
</dbReference>
<organism evidence="4 5">
    <name type="scientific">Puccinia coronata f. sp. avenae</name>
    <dbReference type="NCBI Taxonomy" id="200324"/>
    <lineage>
        <taxon>Eukaryota</taxon>
        <taxon>Fungi</taxon>
        <taxon>Dikarya</taxon>
        <taxon>Basidiomycota</taxon>
        <taxon>Pucciniomycotina</taxon>
        <taxon>Pucciniomycetes</taxon>
        <taxon>Pucciniales</taxon>
        <taxon>Pucciniaceae</taxon>
        <taxon>Puccinia</taxon>
    </lineage>
</organism>
<dbReference type="PROSITE" id="PS50102">
    <property type="entry name" value="RRM"/>
    <property type="match status" value="1"/>
</dbReference>
<feature type="region of interest" description="Disordered" evidence="2">
    <location>
        <begin position="48"/>
        <end position="70"/>
    </location>
</feature>
<feature type="region of interest" description="Disordered" evidence="2">
    <location>
        <begin position="121"/>
        <end position="151"/>
    </location>
</feature>
<evidence type="ECO:0000259" key="3">
    <source>
        <dbReference type="PROSITE" id="PS50102"/>
    </source>
</evidence>
<keyword evidence="1" id="KW-0694">RNA-binding</keyword>
<dbReference type="InterPro" id="IPR012677">
    <property type="entry name" value="Nucleotide-bd_a/b_plait_sf"/>
</dbReference>
<reference evidence="4 5" key="1">
    <citation type="submission" date="2017-11" db="EMBL/GenBank/DDBJ databases">
        <title>De novo assembly and phasing of dikaryotic genomes from two isolates of Puccinia coronata f. sp. avenae, the causal agent of oat crown rust.</title>
        <authorList>
            <person name="Miller M.E."/>
            <person name="Zhang Y."/>
            <person name="Omidvar V."/>
            <person name="Sperschneider J."/>
            <person name="Schwessinger B."/>
            <person name="Raley C."/>
            <person name="Palmer J.M."/>
            <person name="Garnica D."/>
            <person name="Upadhyaya N."/>
            <person name="Rathjen J."/>
            <person name="Taylor J.M."/>
            <person name="Park R.F."/>
            <person name="Dodds P.N."/>
            <person name="Hirsch C.D."/>
            <person name="Kianian S.F."/>
            <person name="Figueroa M."/>
        </authorList>
    </citation>
    <scope>NUCLEOTIDE SEQUENCE [LARGE SCALE GENOMIC DNA]</scope>
    <source>
        <strain evidence="4">12NC29</strain>
    </source>
</reference>
<comment type="caution">
    <text evidence="4">The sequence shown here is derived from an EMBL/GenBank/DDBJ whole genome shotgun (WGS) entry which is preliminary data.</text>
</comment>
<dbReference type="SUPFAM" id="SSF54928">
    <property type="entry name" value="RNA-binding domain, RBD"/>
    <property type="match status" value="1"/>
</dbReference>
<dbReference type="OrthoDB" id="2505717at2759"/>
<dbReference type="InterPro" id="IPR035979">
    <property type="entry name" value="RBD_domain_sf"/>
</dbReference>
<protein>
    <recommendedName>
        <fullName evidence="3">RRM domain-containing protein</fullName>
    </recommendedName>
</protein>
<evidence type="ECO:0000313" key="5">
    <source>
        <dbReference type="Proteomes" id="UP000235388"/>
    </source>
</evidence>
<accession>A0A2N5U7W5</accession>
<feature type="region of interest" description="Disordered" evidence="2">
    <location>
        <begin position="178"/>
        <end position="215"/>
    </location>
</feature>
<feature type="compositionally biased region" description="Polar residues" evidence="2">
    <location>
        <begin position="179"/>
        <end position="188"/>
    </location>
</feature>
<dbReference type="GO" id="GO:0003723">
    <property type="term" value="F:RNA binding"/>
    <property type="evidence" value="ECO:0007669"/>
    <property type="project" value="UniProtKB-UniRule"/>
</dbReference>
<evidence type="ECO:0000256" key="1">
    <source>
        <dbReference type="PROSITE-ProRule" id="PRU00176"/>
    </source>
</evidence>
<dbReference type="AlphaFoldDB" id="A0A2N5U7W5"/>
<name>A0A2N5U7W5_9BASI</name>
<gene>
    <name evidence="4" type="ORF">PCANC_15041</name>
</gene>
<proteinExistence type="predicted"/>
<keyword evidence="5" id="KW-1185">Reference proteome</keyword>
<dbReference type="CDD" id="cd00590">
    <property type="entry name" value="RRM_SF"/>
    <property type="match status" value="1"/>
</dbReference>
<feature type="domain" description="RRM" evidence="3">
    <location>
        <begin position="239"/>
        <end position="322"/>
    </location>
</feature>